<organism evidence="2 3">
    <name type="scientific">Cryphonectria parasitica (strain ATCC 38755 / EP155)</name>
    <dbReference type="NCBI Taxonomy" id="660469"/>
    <lineage>
        <taxon>Eukaryota</taxon>
        <taxon>Fungi</taxon>
        <taxon>Dikarya</taxon>
        <taxon>Ascomycota</taxon>
        <taxon>Pezizomycotina</taxon>
        <taxon>Sordariomycetes</taxon>
        <taxon>Sordariomycetidae</taxon>
        <taxon>Diaporthales</taxon>
        <taxon>Cryphonectriaceae</taxon>
        <taxon>Cryphonectria-Endothia species complex</taxon>
        <taxon>Cryphonectria</taxon>
    </lineage>
</organism>
<feature type="compositionally biased region" description="Basic and acidic residues" evidence="1">
    <location>
        <begin position="35"/>
        <end position="55"/>
    </location>
</feature>
<protein>
    <submittedName>
        <fullName evidence="2">Uncharacterized protein</fullName>
    </submittedName>
</protein>
<evidence type="ECO:0000313" key="3">
    <source>
        <dbReference type="Proteomes" id="UP000803844"/>
    </source>
</evidence>
<proteinExistence type="predicted"/>
<feature type="region of interest" description="Disordered" evidence="1">
    <location>
        <begin position="28"/>
        <end position="55"/>
    </location>
</feature>
<dbReference type="RefSeq" id="XP_040776131.1">
    <property type="nucleotide sequence ID" value="XM_040915001.1"/>
</dbReference>
<gene>
    <name evidence="2" type="ORF">M406DRAFT_102281</name>
</gene>
<comment type="caution">
    <text evidence="2">The sequence shown here is derived from an EMBL/GenBank/DDBJ whole genome shotgun (WGS) entry which is preliminary data.</text>
</comment>
<evidence type="ECO:0000256" key="1">
    <source>
        <dbReference type="SAM" id="MobiDB-lite"/>
    </source>
</evidence>
<sequence length="55" mass="6514">MPGIFDRRLKTLPFPIPPSTLRTHIISTPLTRAPTVREMEREREREEKEAILKEE</sequence>
<dbReference type="Proteomes" id="UP000803844">
    <property type="component" value="Unassembled WGS sequence"/>
</dbReference>
<name>A0A9P5CPN4_CRYP1</name>
<evidence type="ECO:0000313" key="2">
    <source>
        <dbReference type="EMBL" id="KAF3765170.1"/>
    </source>
</evidence>
<dbReference type="EMBL" id="MU032348">
    <property type="protein sequence ID" value="KAF3765170.1"/>
    <property type="molecule type" value="Genomic_DNA"/>
</dbReference>
<reference evidence="2" key="1">
    <citation type="journal article" date="2020" name="Phytopathology">
        <title>Genome sequence of the chestnut blight fungus Cryphonectria parasitica EP155: A fundamental resource for an archetypical invasive plant pathogen.</title>
        <authorList>
            <person name="Crouch J.A."/>
            <person name="Dawe A."/>
            <person name="Aerts A."/>
            <person name="Barry K."/>
            <person name="Churchill A.C.L."/>
            <person name="Grimwood J."/>
            <person name="Hillman B."/>
            <person name="Milgroom M.G."/>
            <person name="Pangilinan J."/>
            <person name="Smith M."/>
            <person name="Salamov A."/>
            <person name="Schmutz J."/>
            <person name="Yadav J."/>
            <person name="Grigoriev I.V."/>
            <person name="Nuss D."/>
        </authorList>
    </citation>
    <scope>NUCLEOTIDE SEQUENCE</scope>
    <source>
        <strain evidence="2">EP155</strain>
    </source>
</reference>
<keyword evidence="3" id="KW-1185">Reference proteome</keyword>
<dbReference type="AlphaFoldDB" id="A0A9P5CPN4"/>
<dbReference type="GeneID" id="63832130"/>
<accession>A0A9P5CPN4</accession>